<dbReference type="Gene3D" id="1.10.760.10">
    <property type="entry name" value="Cytochrome c-like domain"/>
    <property type="match status" value="1"/>
</dbReference>
<dbReference type="PANTHER" id="PTHR40942:SF2">
    <property type="entry name" value="CYTOCHROME-RELATED"/>
    <property type="match status" value="1"/>
</dbReference>
<dbReference type="PANTHER" id="PTHR40942">
    <property type="match status" value="1"/>
</dbReference>
<evidence type="ECO:0000256" key="2">
    <source>
        <dbReference type="ARBA" id="ARBA00022723"/>
    </source>
</evidence>
<reference evidence="7 8" key="1">
    <citation type="submission" date="2018-06" db="EMBL/GenBank/DDBJ databases">
        <authorList>
            <person name="Pothier F. J."/>
        </authorList>
    </citation>
    <scope>NUCLEOTIDE SEQUENCE [LARGE SCALE GENOMIC DNA]</scope>
    <source>
        <strain evidence="7 8">CPBF 424</strain>
    </source>
</reference>
<dbReference type="GO" id="GO:0009055">
    <property type="term" value="F:electron transfer activity"/>
    <property type="evidence" value="ECO:0007669"/>
    <property type="project" value="InterPro"/>
</dbReference>
<dbReference type="EMBL" id="UIHB01000001">
    <property type="protein sequence ID" value="SUZ26509.1"/>
    <property type="molecule type" value="Genomic_DNA"/>
</dbReference>
<keyword evidence="5" id="KW-0812">Transmembrane</keyword>
<name>A0AA46C5B4_9XANT</name>
<dbReference type="InterPro" id="IPR036909">
    <property type="entry name" value="Cyt_c-like_dom_sf"/>
</dbReference>
<evidence type="ECO:0000313" key="7">
    <source>
        <dbReference type="EMBL" id="SUZ26509.1"/>
    </source>
</evidence>
<evidence type="ECO:0000259" key="6">
    <source>
        <dbReference type="PROSITE" id="PS51007"/>
    </source>
</evidence>
<evidence type="ECO:0000256" key="4">
    <source>
        <dbReference type="PROSITE-ProRule" id="PRU00433"/>
    </source>
</evidence>
<comment type="caution">
    <text evidence="7">The sequence shown here is derived from an EMBL/GenBank/DDBJ whole genome shotgun (WGS) entry which is preliminary data.</text>
</comment>
<dbReference type="Pfam" id="PF00034">
    <property type="entry name" value="Cytochrom_C"/>
    <property type="match status" value="1"/>
</dbReference>
<keyword evidence="1 4" id="KW-0349">Heme</keyword>
<proteinExistence type="predicted"/>
<keyword evidence="5" id="KW-1133">Transmembrane helix</keyword>
<feature type="domain" description="Cytochrome c" evidence="6">
    <location>
        <begin position="115"/>
        <end position="199"/>
    </location>
</feature>
<organism evidence="7 8">
    <name type="scientific">Xanthomonas euroxanthea</name>
    <dbReference type="NCBI Taxonomy" id="2259622"/>
    <lineage>
        <taxon>Bacteria</taxon>
        <taxon>Pseudomonadati</taxon>
        <taxon>Pseudomonadota</taxon>
        <taxon>Gammaproteobacteria</taxon>
        <taxon>Lysobacterales</taxon>
        <taxon>Lysobacteraceae</taxon>
        <taxon>Xanthomonas</taxon>
    </lineage>
</organism>
<dbReference type="AlphaFoldDB" id="A0AA46C5B4"/>
<dbReference type="SUPFAM" id="SSF46626">
    <property type="entry name" value="Cytochrome c"/>
    <property type="match status" value="1"/>
</dbReference>
<protein>
    <submittedName>
        <fullName evidence="7">Cytochrome C5</fullName>
    </submittedName>
</protein>
<dbReference type="PROSITE" id="PS51007">
    <property type="entry name" value="CYTC"/>
    <property type="match status" value="1"/>
</dbReference>
<keyword evidence="5" id="KW-0472">Membrane</keyword>
<sequence length="200" mass="20840">MHSGQTGANCALYSGASRGLRPTARGERVRNYDLEFLKKFSMVIGLLVVITLGLIALAAYLQRAIPDEVSPTAAKRVQQRIAPAGAVYAGTTGASAQAAAQAAALAKAASQSAYGGSTDGKTIFDNLCTACHTTGVGKAPTLDHAHWDARIAQGKDTLYKHAIEGYTGPDGGIMPPKGGNPALTEEQVRATVDWMLSNLK</sequence>
<evidence type="ECO:0000256" key="5">
    <source>
        <dbReference type="SAM" id="Phobius"/>
    </source>
</evidence>
<evidence type="ECO:0000256" key="3">
    <source>
        <dbReference type="ARBA" id="ARBA00023004"/>
    </source>
</evidence>
<keyword evidence="3 4" id="KW-0408">Iron</keyword>
<accession>A0AA46C5B4</accession>
<keyword evidence="2 4" id="KW-0479">Metal-binding</keyword>
<dbReference type="InterPro" id="IPR009056">
    <property type="entry name" value="Cyt_c-like_dom"/>
</dbReference>
<dbReference type="GO" id="GO:0046872">
    <property type="term" value="F:metal ion binding"/>
    <property type="evidence" value="ECO:0007669"/>
    <property type="project" value="UniProtKB-KW"/>
</dbReference>
<gene>
    <name evidence="7" type="ORF">CPBF424_02640</name>
</gene>
<evidence type="ECO:0000256" key="1">
    <source>
        <dbReference type="ARBA" id="ARBA00022617"/>
    </source>
</evidence>
<evidence type="ECO:0000313" key="8">
    <source>
        <dbReference type="Proteomes" id="UP000254168"/>
    </source>
</evidence>
<dbReference type="Proteomes" id="UP000254168">
    <property type="component" value="Unassembled WGS sequence"/>
</dbReference>
<feature type="transmembrane region" description="Helical" evidence="5">
    <location>
        <begin position="40"/>
        <end position="61"/>
    </location>
</feature>
<keyword evidence="8" id="KW-1185">Reference proteome</keyword>
<dbReference type="GO" id="GO:0020037">
    <property type="term" value="F:heme binding"/>
    <property type="evidence" value="ECO:0007669"/>
    <property type="project" value="InterPro"/>
</dbReference>